<reference evidence="11 12" key="1">
    <citation type="submission" date="2016-06" db="EMBL/GenBank/DDBJ databases">
        <authorList>
            <person name="Kjaerup R.B."/>
            <person name="Dalgaard T.S."/>
            <person name="Juul-Madsen H.R."/>
        </authorList>
    </citation>
    <scope>NUCLEOTIDE SEQUENCE [LARGE SCALE GENOMIC DNA]</scope>
    <source>
        <strain evidence="11 12">CECT 8886</strain>
    </source>
</reference>
<evidence type="ECO:0000256" key="7">
    <source>
        <dbReference type="ARBA" id="ARBA00022801"/>
    </source>
</evidence>
<gene>
    <name evidence="11" type="primary">amiC_3</name>
    <name evidence="11" type="ORF">MSP8886_02508</name>
</gene>
<keyword evidence="5" id="KW-0732">Signal</keyword>
<dbReference type="STRING" id="1792290.MSP8886_02508"/>
<evidence type="ECO:0000256" key="8">
    <source>
        <dbReference type="ARBA" id="ARBA00023316"/>
    </source>
</evidence>
<dbReference type="EMBL" id="FLOB01000005">
    <property type="protein sequence ID" value="SBS32657.1"/>
    <property type="molecule type" value="Genomic_DNA"/>
</dbReference>
<keyword evidence="7 11" id="KW-0378">Hydrolase</keyword>
<dbReference type="EC" id="3.5.1.28" evidence="4"/>
<organism evidence="11 12">
    <name type="scientific">Marinomonas spartinae</name>
    <dbReference type="NCBI Taxonomy" id="1792290"/>
    <lineage>
        <taxon>Bacteria</taxon>
        <taxon>Pseudomonadati</taxon>
        <taxon>Pseudomonadota</taxon>
        <taxon>Gammaproteobacteria</taxon>
        <taxon>Oceanospirillales</taxon>
        <taxon>Oceanospirillaceae</taxon>
        <taxon>Marinomonas</taxon>
    </lineage>
</organism>
<proteinExistence type="inferred from homology"/>
<dbReference type="GO" id="GO:0009253">
    <property type="term" value="P:peptidoglycan catabolic process"/>
    <property type="evidence" value="ECO:0007669"/>
    <property type="project" value="InterPro"/>
</dbReference>
<protein>
    <recommendedName>
        <fullName evidence="9">N-acetylmuramoyl-L-alanine amidase AmiC</fullName>
        <ecNumber evidence="4">3.5.1.28</ecNumber>
    </recommendedName>
</protein>
<dbReference type="SMART" id="SM00646">
    <property type="entry name" value="Ami_3"/>
    <property type="match status" value="1"/>
</dbReference>
<keyword evidence="6" id="KW-0574">Periplasm</keyword>
<evidence type="ECO:0000259" key="10">
    <source>
        <dbReference type="SMART" id="SM00646"/>
    </source>
</evidence>
<dbReference type="AlphaFoldDB" id="A0A1A8TGP8"/>
<dbReference type="Pfam" id="PF11741">
    <property type="entry name" value="AMIN"/>
    <property type="match status" value="1"/>
</dbReference>
<dbReference type="FunFam" id="3.40.630.40:FF:000001">
    <property type="entry name" value="N-acetylmuramoyl-L-alanine amidase"/>
    <property type="match status" value="1"/>
</dbReference>
<dbReference type="Gene3D" id="2.60.40.3500">
    <property type="match status" value="1"/>
</dbReference>
<comment type="similarity">
    <text evidence="3">Belongs to the N-acetylmuramoyl-L-alanine amidase 3 family.</text>
</comment>
<dbReference type="CDD" id="cd02696">
    <property type="entry name" value="MurNAc-LAA"/>
    <property type="match status" value="1"/>
</dbReference>
<dbReference type="SUPFAM" id="SSF53187">
    <property type="entry name" value="Zn-dependent exopeptidases"/>
    <property type="match status" value="1"/>
</dbReference>
<dbReference type="InterPro" id="IPR021731">
    <property type="entry name" value="AMIN_dom"/>
</dbReference>
<dbReference type="PROSITE" id="PS51318">
    <property type="entry name" value="TAT"/>
    <property type="match status" value="1"/>
</dbReference>
<dbReference type="RefSeq" id="WP_067016873.1">
    <property type="nucleotide sequence ID" value="NZ_FLOB01000005.1"/>
</dbReference>
<keyword evidence="12" id="KW-1185">Reference proteome</keyword>
<dbReference type="InterPro" id="IPR050695">
    <property type="entry name" value="N-acetylmuramoyl_amidase_3"/>
</dbReference>
<evidence type="ECO:0000256" key="1">
    <source>
        <dbReference type="ARBA" id="ARBA00001561"/>
    </source>
</evidence>
<evidence type="ECO:0000256" key="4">
    <source>
        <dbReference type="ARBA" id="ARBA00011901"/>
    </source>
</evidence>
<accession>A0A1A8TGP8</accession>
<dbReference type="Proteomes" id="UP000092544">
    <property type="component" value="Unassembled WGS sequence"/>
</dbReference>
<name>A0A1A8TGP8_9GAMM</name>
<comment type="catalytic activity">
    <reaction evidence="1">
        <text>Hydrolyzes the link between N-acetylmuramoyl residues and L-amino acid residues in certain cell-wall glycopeptides.</text>
        <dbReference type="EC" id="3.5.1.28"/>
    </reaction>
</comment>
<dbReference type="InterPro" id="IPR006311">
    <property type="entry name" value="TAT_signal"/>
</dbReference>
<dbReference type="GO" id="GO:0008745">
    <property type="term" value="F:N-acetylmuramoyl-L-alanine amidase activity"/>
    <property type="evidence" value="ECO:0007669"/>
    <property type="project" value="UniProtKB-EC"/>
</dbReference>
<evidence type="ECO:0000256" key="2">
    <source>
        <dbReference type="ARBA" id="ARBA00004418"/>
    </source>
</evidence>
<keyword evidence="8" id="KW-0961">Cell wall biogenesis/degradation</keyword>
<dbReference type="InterPro" id="IPR002508">
    <property type="entry name" value="MurNAc-LAA_cat"/>
</dbReference>
<dbReference type="Gene3D" id="3.40.630.40">
    <property type="entry name" value="Zn-dependent exopeptidases"/>
    <property type="match status" value="1"/>
</dbReference>
<dbReference type="PANTHER" id="PTHR30404:SF0">
    <property type="entry name" value="N-ACETYLMURAMOYL-L-ALANINE AMIDASE AMIC"/>
    <property type="match status" value="1"/>
</dbReference>
<dbReference type="PANTHER" id="PTHR30404">
    <property type="entry name" value="N-ACETYLMURAMOYL-L-ALANINE AMIDASE"/>
    <property type="match status" value="1"/>
</dbReference>
<dbReference type="Pfam" id="PF01520">
    <property type="entry name" value="Amidase_3"/>
    <property type="match status" value="1"/>
</dbReference>
<evidence type="ECO:0000256" key="9">
    <source>
        <dbReference type="ARBA" id="ARBA00074581"/>
    </source>
</evidence>
<dbReference type="GO" id="GO:0071555">
    <property type="term" value="P:cell wall organization"/>
    <property type="evidence" value="ECO:0007669"/>
    <property type="project" value="UniProtKB-KW"/>
</dbReference>
<comment type="subcellular location">
    <subcellularLocation>
        <location evidence="2">Periplasm</location>
    </subcellularLocation>
</comment>
<evidence type="ECO:0000256" key="3">
    <source>
        <dbReference type="ARBA" id="ARBA00010860"/>
    </source>
</evidence>
<dbReference type="GO" id="GO:0030288">
    <property type="term" value="C:outer membrane-bounded periplasmic space"/>
    <property type="evidence" value="ECO:0007669"/>
    <property type="project" value="TreeGrafter"/>
</dbReference>
<evidence type="ECO:0000313" key="12">
    <source>
        <dbReference type="Proteomes" id="UP000092544"/>
    </source>
</evidence>
<feature type="domain" description="MurNAc-LAA" evidence="10">
    <location>
        <begin position="214"/>
        <end position="369"/>
    </location>
</feature>
<evidence type="ECO:0000256" key="5">
    <source>
        <dbReference type="ARBA" id="ARBA00022729"/>
    </source>
</evidence>
<evidence type="ECO:0000256" key="6">
    <source>
        <dbReference type="ARBA" id="ARBA00022764"/>
    </source>
</evidence>
<dbReference type="OrthoDB" id="9806267at2"/>
<sequence length="384" mass="42442">MSSTTRREFIQRLLMASGAVLLSAPVLAATRSNILKAVHSSHDGKLTRLTFDLAQVPHYNVFKLSNPARLVVDLHDTANHSNLESLKRSGLFDNVRWAVHHDKTLRVVFDLPHQTSFDGASIDKHTGHLALDFTNSLVHHAVAKRHPVKRDIIVVVDPGHGGKDPGATGKYGTHEKNVVLEISRMLKRKLDNTQGFRVVMTRDKDIFIPLRQRVNIAHKHKADIFVSVHADACDDRSVKGSSVYILSNKGASSVMARRLAHRENNADLIGGVSLKNKGTMLAKVLLDLSQTGTISASSDLAHTMIRNLAENERVLHRKVERAAFAVLKSPDIPSALVETAFISNPTQEKKLRTKAFQNKIANALHDGIKSYCLANIPERNLIIS</sequence>
<evidence type="ECO:0000313" key="11">
    <source>
        <dbReference type="EMBL" id="SBS32657.1"/>
    </source>
</evidence>